<keyword evidence="4" id="KW-0804">Transcription</keyword>
<keyword evidence="2" id="KW-0805">Transcription regulation</keyword>
<dbReference type="PROSITE" id="PS50931">
    <property type="entry name" value="HTH_LYSR"/>
    <property type="match status" value="1"/>
</dbReference>
<name>A0A2T7US55_9RHOB</name>
<dbReference type="GO" id="GO:0003700">
    <property type="term" value="F:DNA-binding transcription factor activity"/>
    <property type="evidence" value="ECO:0007669"/>
    <property type="project" value="InterPro"/>
</dbReference>
<evidence type="ECO:0000256" key="1">
    <source>
        <dbReference type="ARBA" id="ARBA00009437"/>
    </source>
</evidence>
<dbReference type="Gene3D" id="3.40.190.290">
    <property type="match status" value="1"/>
</dbReference>
<sequence length="305" mass="33518">MNRFNVRQIEAFRAVITLGSMTKAAESLGISQPAVSRLMLDFQEAVGFKLFRKSRGGAEPTEDARRLFVLVDKFFVGLEEMNQEVHAIRSLASGTVTIAAQGPYDNGLIPEVVALFRKRYPDIAIRLESQPQDRIAEWIASRRADIGIVSLPISSAAVTVRELVKMPALCVLPAGHPLAEKAAIKAEDLADESFVSFPRGAPFRFETDILFEKKGIDRRMLTEATTHESVCNLVAAGLGVSIVSPYSPHLRRNPRLEFRPFTPAMPISLGMICSEDSLSVAAQAFHDFVLSRTDAYKAALERAAS</sequence>
<keyword evidence="7" id="KW-1185">Reference proteome</keyword>
<evidence type="ECO:0000256" key="2">
    <source>
        <dbReference type="ARBA" id="ARBA00023015"/>
    </source>
</evidence>
<dbReference type="OrthoDB" id="8479870at2"/>
<dbReference type="AlphaFoldDB" id="A0A2T7US55"/>
<feature type="domain" description="HTH lysR-type" evidence="5">
    <location>
        <begin position="4"/>
        <end position="61"/>
    </location>
</feature>
<keyword evidence="3" id="KW-0238">DNA-binding</keyword>
<dbReference type="RefSeq" id="WP_107753861.1">
    <property type="nucleotide sequence ID" value="NZ_JBLWSZ010000002.1"/>
</dbReference>
<dbReference type="CDD" id="cd08415">
    <property type="entry name" value="PBP2_LysR_opines_like"/>
    <property type="match status" value="1"/>
</dbReference>
<evidence type="ECO:0000256" key="4">
    <source>
        <dbReference type="ARBA" id="ARBA00023163"/>
    </source>
</evidence>
<evidence type="ECO:0000313" key="7">
    <source>
        <dbReference type="Proteomes" id="UP000244810"/>
    </source>
</evidence>
<reference evidence="6 7" key="1">
    <citation type="journal article" date="2011" name="Syst. Appl. Microbiol.">
        <title>Defluviimonas denitrificans gen. nov., sp. nov., and Pararhodobacter aggregans gen. nov., sp. nov., non-phototrophic Rhodobacteraceae from the biofilter of a marine aquaculture.</title>
        <authorList>
            <person name="Foesel B.U."/>
            <person name="Drake H.L."/>
            <person name="Schramm A."/>
        </authorList>
    </citation>
    <scope>NUCLEOTIDE SEQUENCE [LARGE SCALE GENOMIC DNA]</scope>
    <source>
        <strain evidence="6 7">D1-19</strain>
    </source>
</reference>
<dbReference type="Gene3D" id="1.10.10.10">
    <property type="entry name" value="Winged helix-like DNA-binding domain superfamily/Winged helix DNA-binding domain"/>
    <property type="match status" value="1"/>
</dbReference>
<proteinExistence type="inferred from homology"/>
<protein>
    <recommendedName>
        <fullName evidence="5">HTH lysR-type domain-containing protein</fullName>
    </recommendedName>
</protein>
<dbReference type="InterPro" id="IPR000847">
    <property type="entry name" value="LysR_HTH_N"/>
</dbReference>
<dbReference type="GO" id="GO:0010628">
    <property type="term" value="P:positive regulation of gene expression"/>
    <property type="evidence" value="ECO:0007669"/>
    <property type="project" value="TreeGrafter"/>
</dbReference>
<dbReference type="InterPro" id="IPR036388">
    <property type="entry name" value="WH-like_DNA-bd_sf"/>
</dbReference>
<dbReference type="PANTHER" id="PTHR30427:SF1">
    <property type="entry name" value="TRANSCRIPTIONAL ACTIVATOR PROTEIN LYSR"/>
    <property type="match status" value="1"/>
</dbReference>
<dbReference type="Pfam" id="PF03466">
    <property type="entry name" value="LysR_substrate"/>
    <property type="match status" value="1"/>
</dbReference>
<evidence type="ECO:0000313" key="6">
    <source>
        <dbReference type="EMBL" id="PVE47456.1"/>
    </source>
</evidence>
<accession>A0A2T7US55</accession>
<dbReference type="Pfam" id="PF00126">
    <property type="entry name" value="HTH_1"/>
    <property type="match status" value="1"/>
</dbReference>
<dbReference type="Proteomes" id="UP000244810">
    <property type="component" value="Unassembled WGS sequence"/>
</dbReference>
<dbReference type="EMBL" id="QDDR01000005">
    <property type="protein sequence ID" value="PVE47456.1"/>
    <property type="molecule type" value="Genomic_DNA"/>
</dbReference>
<dbReference type="InterPro" id="IPR005119">
    <property type="entry name" value="LysR_subst-bd"/>
</dbReference>
<evidence type="ECO:0000259" key="5">
    <source>
        <dbReference type="PROSITE" id="PS50931"/>
    </source>
</evidence>
<evidence type="ECO:0000256" key="3">
    <source>
        <dbReference type="ARBA" id="ARBA00023125"/>
    </source>
</evidence>
<comment type="caution">
    <text evidence="6">The sequence shown here is derived from an EMBL/GenBank/DDBJ whole genome shotgun (WGS) entry which is preliminary data.</text>
</comment>
<dbReference type="SUPFAM" id="SSF53850">
    <property type="entry name" value="Periplasmic binding protein-like II"/>
    <property type="match status" value="1"/>
</dbReference>
<dbReference type="SUPFAM" id="SSF46785">
    <property type="entry name" value="Winged helix' DNA-binding domain"/>
    <property type="match status" value="1"/>
</dbReference>
<gene>
    <name evidence="6" type="ORF">DDE23_11485</name>
</gene>
<organism evidence="6 7">
    <name type="scientific">Pararhodobacter aggregans</name>
    <dbReference type="NCBI Taxonomy" id="404875"/>
    <lineage>
        <taxon>Bacteria</taxon>
        <taxon>Pseudomonadati</taxon>
        <taxon>Pseudomonadota</taxon>
        <taxon>Alphaproteobacteria</taxon>
        <taxon>Rhodobacterales</taxon>
        <taxon>Paracoccaceae</taxon>
        <taxon>Pararhodobacter</taxon>
    </lineage>
</organism>
<dbReference type="InterPro" id="IPR036390">
    <property type="entry name" value="WH_DNA-bd_sf"/>
</dbReference>
<comment type="similarity">
    <text evidence="1">Belongs to the LysR transcriptional regulatory family.</text>
</comment>
<dbReference type="InterPro" id="IPR037424">
    <property type="entry name" value="NocR_PBP2"/>
</dbReference>
<dbReference type="GO" id="GO:0043565">
    <property type="term" value="F:sequence-specific DNA binding"/>
    <property type="evidence" value="ECO:0007669"/>
    <property type="project" value="TreeGrafter"/>
</dbReference>
<dbReference type="PANTHER" id="PTHR30427">
    <property type="entry name" value="TRANSCRIPTIONAL ACTIVATOR PROTEIN LYSR"/>
    <property type="match status" value="1"/>
</dbReference>